<name>A0A4R4XRZ1_9PSEU</name>
<dbReference type="EMBL" id="SMKW01000152">
    <property type="protein sequence ID" value="TDD33950.1"/>
    <property type="molecule type" value="Genomic_DNA"/>
</dbReference>
<dbReference type="AlphaFoldDB" id="A0A4R4XRZ1"/>
<protein>
    <submittedName>
        <fullName evidence="1">Uncharacterized protein</fullName>
    </submittedName>
</protein>
<evidence type="ECO:0000313" key="1">
    <source>
        <dbReference type="EMBL" id="TDD33950.1"/>
    </source>
</evidence>
<proteinExistence type="predicted"/>
<evidence type="ECO:0000313" key="2">
    <source>
        <dbReference type="Proteomes" id="UP000294947"/>
    </source>
</evidence>
<gene>
    <name evidence="1" type="ORF">E1288_44985</name>
</gene>
<keyword evidence="2" id="KW-1185">Reference proteome</keyword>
<organism evidence="1 2">
    <name type="scientific">Saccharopolyspora elongata</name>
    <dbReference type="NCBI Taxonomy" id="2530387"/>
    <lineage>
        <taxon>Bacteria</taxon>
        <taxon>Bacillati</taxon>
        <taxon>Actinomycetota</taxon>
        <taxon>Actinomycetes</taxon>
        <taxon>Pseudonocardiales</taxon>
        <taxon>Pseudonocardiaceae</taxon>
        <taxon>Saccharopolyspora</taxon>
    </lineage>
</organism>
<dbReference type="Proteomes" id="UP000294947">
    <property type="component" value="Unassembled WGS sequence"/>
</dbReference>
<dbReference type="OrthoDB" id="3170447at2"/>
<dbReference type="RefSeq" id="WP_132495317.1">
    <property type="nucleotide sequence ID" value="NZ_SMKW01000152.1"/>
</dbReference>
<comment type="caution">
    <text evidence="1">The sequence shown here is derived from an EMBL/GenBank/DDBJ whole genome shotgun (WGS) entry which is preliminary data.</text>
</comment>
<accession>A0A4R4XRZ1</accession>
<reference evidence="1 2" key="1">
    <citation type="submission" date="2019-03" db="EMBL/GenBank/DDBJ databases">
        <title>Draft genome sequences of novel Actinobacteria.</title>
        <authorList>
            <person name="Sahin N."/>
            <person name="Ay H."/>
            <person name="Saygin H."/>
        </authorList>
    </citation>
    <scope>NUCLEOTIDE SEQUENCE [LARGE SCALE GENOMIC DNA]</scope>
    <source>
        <strain evidence="1 2">7K502</strain>
    </source>
</reference>
<sequence>MTVVHISELADPAAYVSGGRVVAYDEADPAGGQDSCDGYVAPLKRNDIAALGIGLGPVRAELPARLAAACRVQDPAG</sequence>